<dbReference type="RefSeq" id="WP_159365450.1">
    <property type="nucleotide sequence ID" value="NZ_CP047218.1"/>
</dbReference>
<dbReference type="AlphaFoldDB" id="A0A6P1GBZ0"/>
<evidence type="ECO:0000256" key="1">
    <source>
        <dbReference type="SAM" id="MobiDB-lite"/>
    </source>
</evidence>
<sequence>MINIGVICEGPTDYPSIVHFLGAALQAEGIKSSFRPLFPDMDNTRPIGGWANVFSWLKKYPPEARIQRFFSGGLFGGDLKSELLDAIIIQLDADVLDDSSFKNSIEEHFNITLLKMSEPNDRADQIKVVLLSAARIREMANIDVERHILLPAVESTESWCVSAFSAQPIESNRLSGIALTNAFMKALEVSESKIPNETYKNCDKSSSRREKFCLKQRWAQPNITRFSTILVRFAASNDIEQEIDKILPLSYFPIPFPTRHSSDLTCVMKPPSPHSLSHPGPTREPVALA</sequence>
<evidence type="ECO:0000313" key="2">
    <source>
        <dbReference type="EMBL" id="QHD65860.1"/>
    </source>
</evidence>
<protein>
    <recommendedName>
        <fullName evidence="4">DUF4276 family protein</fullName>
    </recommendedName>
</protein>
<gene>
    <name evidence="2" type="ORF">GS397_01425</name>
</gene>
<name>A0A6P1GBZ0_SPHYA</name>
<accession>A0A6P1GBZ0</accession>
<dbReference type="EMBL" id="CP047218">
    <property type="protein sequence ID" value="QHD65860.1"/>
    <property type="molecule type" value="Genomic_DNA"/>
</dbReference>
<reference evidence="2 3" key="1">
    <citation type="submission" date="2019-12" db="EMBL/GenBank/DDBJ databases">
        <title>Functional and genomic insights into the Sphingobium yanoikuyae YC-JY1, a bacterium efficiently degrading bisphenol A.</title>
        <authorList>
            <person name="Jia Y."/>
            <person name="Li X."/>
            <person name="Wang J."/>
            <person name="Eltoukhy A."/>
            <person name="Lamraoui I."/>
            <person name="Yan Y."/>
        </authorList>
    </citation>
    <scope>NUCLEOTIDE SEQUENCE [LARGE SCALE GENOMIC DNA]</scope>
    <source>
        <strain evidence="2 3">YC-JY1</strain>
    </source>
</reference>
<proteinExistence type="predicted"/>
<dbReference type="Proteomes" id="UP000464086">
    <property type="component" value="Chromosome"/>
</dbReference>
<organism evidence="2 3">
    <name type="scientific">Sphingobium yanoikuyae</name>
    <name type="common">Sphingomonas yanoikuyae</name>
    <dbReference type="NCBI Taxonomy" id="13690"/>
    <lineage>
        <taxon>Bacteria</taxon>
        <taxon>Pseudomonadati</taxon>
        <taxon>Pseudomonadota</taxon>
        <taxon>Alphaproteobacteria</taxon>
        <taxon>Sphingomonadales</taxon>
        <taxon>Sphingomonadaceae</taxon>
        <taxon>Sphingobium</taxon>
    </lineage>
</organism>
<feature type="region of interest" description="Disordered" evidence="1">
    <location>
        <begin position="269"/>
        <end position="289"/>
    </location>
</feature>
<evidence type="ECO:0008006" key="4">
    <source>
        <dbReference type="Google" id="ProtNLM"/>
    </source>
</evidence>
<evidence type="ECO:0000313" key="3">
    <source>
        <dbReference type="Proteomes" id="UP000464086"/>
    </source>
</evidence>